<proteinExistence type="predicted"/>
<feature type="signal peptide" evidence="1">
    <location>
        <begin position="1"/>
        <end position="24"/>
    </location>
</feature>
<dbReference type="InterPro" id="IPR036249">
    <property type="entry name" value="Thioredoxin-like_sf"/>
</dbReference>
<dbReference type="PANTHER" id="PTHR35272">
    <property type="entry name" value="THIOL:DISULFIDE INTERCHANGE PROTEIN DSBC-RELATED"/>
    <property type="match status" value="1"/>
</dbReference>
<dbReference type="InterPro" id="IPR041205">
    <property type="entry name" value="ScsC_N"/>
</dbReference>
<dbReference type="OrthoDB" id="9780147at2"/>
<sequence>MMRIPRALTGFATSLALLTAPVQALDLTAMTEAERAVFGAEVRAYLLENPEVIIEAVNLLEQRQAVAEAAQDDALVANNLEELHNDGYSWVGGNPDGDITLVEFMDYRCGYCRRAAPEVAKLLAADGNIKLIIKEFPILGEASVLTSRFAIATRIVAGNDAYKQVHDALIEFGGEPNEVALRRLSEGLGLDTDAIMAAMNAPEINQELSQTRALAQRMNISGTPTFVLQDELLRGYLPADQMSVIIADKRDQRG</sequence>
<dbReference type="EMBL" id="CP033219">
    <property type="protein sequence ID" value="AZV77825.1"/>
    <property type="molecule type" value="Genomic_DNA"/>
</dbReference>
<dbReference type="GO" id="GO:0016491">
    <property type="term" value="F:oxidoreductase activity"/>
    <property type="evidence" value="ECO:0007669"/>
    <property type="project" value="InterPro"/>
</dbReference>
<dbReference type="Gene3D" id="3.40.30.10">
    <property type="entry name" value="Glutaredoxin"/>
    <property type="match status" value="1"/>
</dbReference>
<dbReference type="AlphaFoldDB" id="A0A3T0N1D7"/>
<protein>
    <submittedName>
        <fullName evidence="3">DsbA family protein</fullName>
    </submittedName>
</protein>
<dbReference type="SUPFAM" id="SSF52833">
    <property type="entry name" value="Thioredoxin-like"/>
    <property type="match status" value="1"/>
</dbReference>
<dbReference type="PROSITE" id="PS51352">
    <property type="entry name" value="THIOREDOXIN_2"/>
    <property type="match status" value="1"/>
</dbReference>
<dbReference type="KEGG" id="sedi:EBB79_07905"/>
<organism evidence="3 4">
    <name type="scientific">Parasedimentitalea marina</name>
    <dbReference type="NCBI Taxonomy" id="2483033"/>
    <lineage>
        <taxon>Bacteria</taxon>
        <taxon>Pseudomonadati</taxon>
        <taxon>Pseudomonadota</taxon>
        <taxon>Alphaproteobacteria</taxon>
        <taxon>Rhodobacterales</taxon>
        <taxon>Paracoccaceae</taxon>
        <taxon>Parasedimentitalea</taxon>
    </lineage>
</organism>
<dbReference type="CDD" id="cd03023">
    <property type="entry name" value="DsbA_Com1_like"/>
    <property type="match status" value="1"/>
</dbReference>
<feature type="domain" description="Thioredoxin" evidence="2">
    <location>
        <begin position="57"/>
        <end position="251"/>
    </location>
</feature>
<gene>
    <name evidence="3" type="ORF">EBB79_07905</name>
</gene>
<reference evidence="3 4" key="1">
    <citation type="submission" date="2018-10" db="EMBL/GenBank/DDBJ databases">
        <title>Parasedimentitalea marina sp. nov., a psychrophilic bacterium isolated from deep seawater of the New Britain Trench.</title>
        <authorList>
            <person name="Cao J."/>
        </authorList>
    </citation>
    <scope>NUCLEOTIDE SEQUENCE [LARGE SCALE GENOMIC DNA]</scope>
    <source>
        <strain evidence="3 4">W43</strain>
    </source>
</reference>
<keyword evidence="1" id="KW-0732">Signal</keyword>
<dbReference type="PANTHER" id="PTHR35272:SF3">
    <property type="entry name" value="THIOL:DISULFIDE INTERCHANGE PROTEIN DSBC"/>
    <property type="match status" value="1"/>
</dbReference>
<keyword evidence="4" id="KW-1185">Reference proteome</keyword>
<evidence type="ECO:0000313" key="4">
    <source>
        <dbReference type="Proteomes" id="UP000283063"/>
    </source>
</evidence>
<dbReference type="InterPro" id="IPR051470">
    <property type="entry name" value="Thiol:disulfide_interchange"/>
</dbReference>
<evidence type="ECO:0000256" key="1">
    <source>
        <dbReference type="SAM" id="SignalP"/>
    </source>
</evidence>
<dbReference type="InterPro" id="IPR001853">
    <property type="entry name" value="DSBA-like_thioredoxin_dom"/>
</dbReference>
<dbReference type="InterPro" id="IPR013766">
    <property type="entry name" value="Thioredoxin_domain"/>
</dbReference>
<evidence type="ECO:0000259" key="2">
    <source>
        <dbReference type="PROSITE" id="PS51352"/>
    </source>
</evidence>
<evidence type="ECO:0000313" key="3">
    <source>
        <dbReference type="EMBL" id="AZV77825.1"/>
    </source>
</evidence>
<dbReference type="Pfam" id="PF01323">
    <property type="entry name" value="DSBA"/>
    <property type="match status" value="1"/>
</dbReference>
<feature type="chain" id="PRO_5019033690" evidence="1">
    <location>
        <begin position="25"/>
        <end position="254"/>
    </location>
</feature>
<dbReference type="RefSeq" id="WP_127748385.1">
    <property type="nucleotide sequence ID" value="NZ_CP033219.1"/>
</dbReference>
<dbReference type="Proteomes" id="UP000283063">
    <property type="component" value="Chromosome"/>
</dbReference>
<dbReference type="Pfam" id="PF18312">
    <property type="entry name" value="ScsC_N"/>
    <property type="match status" value="1"/>
</dbReference>
<accession>A0A3T0N1D7</accession>
<name>A0A3T0N1D7_9RHOB</name>